<evidence type="ECO:0000313" key="2">
    <source>
        <dbReference type="EMBL" id="KAG8086741.1"/>
    </source>
</evidence>
<dbReference type="GO" id="GO:0010089">
    <property type="term" value="P:xylem development"/>
    <property type="evidence" value="ECO:0007669"/>
    <property type="project" value="InterPro"/>
</dbReference>
<proteinExistence type="predicted"/>
<feature type="region of interest" description="Disordered" evidence="1">
    <location>
        <begin position="45"/>
        <end position="110"/>
    </location>
</feature>
<dbReference type="Proteomes" id="UP000729402">
    <property type="component" value="Unassembled WGS sequence"/>
</dbReference>
<gene>
    <name evidence="2" type="ORF">GUJ93_ZPchr0010g10431</name>
</gene>
<feature type="region of interest" description="Disordered" evidence="1">
    <location>
        <begin position="1"/>
        <end position="29"/>
    </location>
</feature>
<evidence type="ECO:0000256" key="1">
    <source>
        <dbReference type="SAM" id="MobiDB-lite"/>
    </source>
</evidence>
<protein>
    <submittedName>
        <fullName evidence="2">Uncharacterized protein</fullName>
    </submittedName>
</protein>
<reference evidence="2" key="2">
    <citation type="submission" date="2021-02" db="EMBL/GenBank/DDBJ databases">
        <authorList>
            <person name="Kimball J.A."/>
            <person name="Haas M.W."/>
            <person name="Macchietto M."/>
            <person name="Kono T."/>
            <person name="Duquette J."/>
            <person name="Shao M."/>
        </authorList>
    </citation>
    <scope>NUCLEOTIDE SEQUENCE</scope>
    <source>
        <tissue evidence="2">Fresh leaf tissue</tissue>
    </source>
</reference>
<keyword evidence="3" id="KW-1185">Reference proteome</keyword>
<feature type="compositionally biased region" description="Polar residues" evidence="1">
    <location>
        <begin position="147"/>
        <end position="157"/>
    </location>
</feature>
<sequence length="157" mass="17555">MDRTDVDGDLSSMTSWHSSGSGGGCSAVSEESGWTSYIDYFMETQQQQQREEKKEAAAAARADSATDDIGRRPRSSSSGDDRAAQPPLLERLVEPSEASRRSVSFVRKEGRRRKKLLMYDESLEDTATSRIISSPKQLIDSRDSYDNVVQAQQQRKQ</sequence>
<comment type="caution">
    <text evidence="2">The sequence shown here is derived from an EMBL/GenBank/DDBJ whole genome shotgun (WGS) entry which is preliminary data.</text>
</comment>
<dbReference type="AlphaFoldDB" id="A0A8J6BK38"/>
<evidence type="ECO:0000313" key="3">
    <source>
        <dbReference type="Proteomes" id="UP000729402"/>
    </source>
</evidence>
<organism evidence="2 3">
    <name type="scientific">Zizania palustris</name>
    <name type="common">Northern wild rice</name>
    <dbReference type="NCBI Taxonomy" id="103762"/>
    <lineage>
        <taxon>Eukaryota</taxon>
        <taxon>Viridiplantae</taxon>
        <taxon>Streptophyta</taxon>
        <taxon>Embryophyta</taxon>
        <taxon>Tracheophyta</taxon>
        <taxon>Spermatophyta</taxon>
        <taxon>Magnoliopsida</taxon>
        <taxon>Liliopsida</taxon>
        <taxon>Poales</taxon>
        <taxon>Poaceae</taxon>
        <taxon>BOP clade</taxon>
        <taxon>Oryzoideae</taxon>
        <taxon>Oryzeae</taxon>
        <taxon>Zizaniinae</taxon>
        <taxon>Zizania</taxon>
    </lineage>
</organism>
<reference evidence="2" key="1">
    <citation type="journal article" date="2021" name="bioRxiv">
        <title>Whole Genome Assembly and Annotation of Northern Wild Rice, Zizania palustris L., Supports a Whole Genome Duplication in the Zizania Genus.</title>
        <authorList>
            <person name="Haas M."/>
            <person name="Kono T."/>
            <person name="Macchietto M."/>
            <person name="Millas R."/>
            <person name="McGilp L."/>
            <person name="Shao M."/>
            <person name="Duquette J."/>
            <person name="Hirsch C.N."/>
            <person name="Kimball J."/>
        </authorList>
    </citation>
    <scope>NUCLEOTIDE SEQUENCE</scope>
    <source>
        <tissue evidence="2">Fresh leaf tissue</tissue>
    </source>
</reference>
<dbReference type="OrthoDB" id="779856at2759"/>
<name>A0A8J6BK38_ZIZPA</name>
<feature type="region of interest" description="Disordered" evidence="1">
    <location>
        <begin position="134"/>
        <end position="157"/>
    </location>
</feature>
<dbReference type="EMBL" id="JAAALK010000082">
    <property type="protein sequence ID" value="KAG8086741.1"/>
    <property type="molecule type" value="Genomic_DNA"/>
</dbReference>
<dbReference type="InterPro" id="IPR039280">
    <property type="entry name" value="VUP"/>
</dbReference>
<dbReference type="PROSITE" id="PS51257">
    <property type="entry name" value="PROKAR_LIPOPROTEIN"/>
    <property type="match status" value="1"/>
</dbReference>
<feature type="compositionally biased region" description="Basic and acidic residues" evidence="1">
    <location>
        <begin position="91"/>
        <end position="100"/>
    </location>
</feature>
<dbReference type="PANTHER" id="PTHR33974:SF19">
    <property type="match status" value="1"/>
</dbReference>
<dbReference type="PANTHER" id="PTHR33974">
    <property type="entry name" value="VASCULAR-RELATED UNKNOWN PROTEIN 1-RELATED"/>
    <property type="match status" value="1"/>
</dbReference>
<accession>A0A8J6BK38</accession>